<protein>
    <submittedName>
        <fullName evidence="2">Uncharacterized protein</fullName>
    </submittedName>
</protein>
<proteinExistence type="predicted"/>
<comment type="caution">
    <text evidence="2">The sequence shown here is derived from an EMBL/GenBank/DDBJ whole genome shotgun (WGS) entry which is preliminary data.</text>
</comment>
<accession>X8CEQ4</accession>
<gene>
    <name evidence="2" type="ORF">I553_1677</name>
</gene>
<feature type="compositionally biased region" description="Low complexity" evidence="1">
    <location>
        <begin position="8"/>
        <end position="19"/>
    </location>
</feature>
<feature type="region of interest" description="Disordered" evidence="1">
    <location>
        <begin position="1"/>
        <end position="24"/>
    </location>
</feature>
<sequence length="59" mass="6488">MAPRPSNSSGTASTTAAGGRPHRRPVYQGRRLLALAVVVVSHDCSPSLNQLWEWRSRVF</sequence>
<reference evidence="2" key="1">
    <citation type="submission" date="2014-01" db="EMBL/GenBank/DDBJ databases">
        <authorList>
            <person name="Brown-Elliot B."/>
            <person name="Wallace R."/>
            <person name="Lenaerts A."/>
            <person name="Ordway D."/>
            <person name="DeGroote M.A."/>
            <person name="Parker T."/>
            <person name="Sizemore C."/>
            <person name="Tallon L.J."/>
            <person name="Sadzewicz L.K."/>
            <person name="Sengamalay N."/>
            <person name="Fraser C.M."/>
            <person name="Hine E."/>
            <person name="Shefchek K.A."/>
            <person name="Das S.P."/>
            <person name="Tettelin H."/>
        </authorList>
    </citation>
    <scope>NUCLEOTIDE SEQUENCE [LARGE SCALE GENOMIC DNA]</scope>
    <source>
        <strain evidence="2">4042</strain>
    </source>
</reference>
<evidence type="ECO:0000313" key="2">
    <source>
        <dbReference type="EMBL" id="EUA54589.1"/>
    </source>
</evidence>
<dbReference type="AlphaFoldDB" id="X8CEQ4"/>
<dbReference type="EMBL" id="JAOB01000032">
    <property type="protein sequence ID" value="EUA54589.1"/>
    <property type="molecule type" value="Genomic_DNA"/>
</dbReference>
<name>X8CEQ4_MYCXE</name>
<organism evidence="2">
    <name type="scientific">Mycobacterium xenopi 4042</name>
    <dbReference type="NCBI Taxonomy" id="1299334"/>
    <lineage>
        <taxon>Bacteria</taxon>
        <taxon>Bacillati</taxon>
        <taxon>Actinomycetota</taxon>
        <taxon>Actinomycetes</taxon>
        <taxon>Mycobacteriales</taxon>
        <taxon>Mycobacteriaceae</taxon>
        <taxon>Mycobacterium</taxon>
    </lineage>
</organism>
<evidence type="ECO:0000256" key="1">
    <source>
        <dbReference type="SAM" id="MobiDB-lite"/>
    </source>
</evidence>